<sequence>MINQALAFILQNVINLFLIALLLRVYMQWVRVPFKNPFSQFIVKFTDFAVKPVRRIVPGLFGLDMGTLLLAISLQLLLTFALGWLSGFPFAVVGASVLLGFGLLALVSLLSLMCYVLMGLVAVVAVLSLVNPYSPYMVVFDSLTRPVLGIFRRWIPLVGNVDLSPVAFFLVMQFLVAFPLAWLAMLARQLM</sequence>
<dbReference type="RefSeq" id="WP_162085593.1">
    <property type="nucleotide sequence ID" value="NZ_AP021881.1"/>
</dbReference>
<dbReference type="PANTHER" id="PTHR33219:SF14">
    <property type="entry name" value="PROTEIN COFACTOR ASSEMBLY OF COMPLEX C SUBUNIT B CCB3, CHLOROPLASTIC-RELATED"/>
    <property type="match status" value="1"/>
</dbReference>
<keyword evidence="2" id="KW-0472">Membrane</keyword>
<organism evidence="3 4">
    <name type="scientific">Sulfuriferula nivalis</name>
    <dbReference type="NCBI Taxonomy" id="2675298"/>
    <lineage>
        <taxon>Bacteria</taxon>
        <taxon>Pseudomonadati</taxon>
        <taxon>Pseudomonadota</taxon>
        <taxon>Betaproteobacteria</taxon>
        <taxon>Nitrosomonadales</taxon>
        <taxon>Sulfuricellaceae</taxon>
        <taxon>Sulfuriferula</taxon>
    </lineage>
</organism>
<evidence type="ECO:0000256" key="1">
    <source>
        <dbReference type="ARBA" id="ARBA00010894"/>
    </source>
</evidence>
<proteinExistence type="inferred from homology"/>
<feature type="transmembrane region" description="Helical" evidence="2">
    <location>
        <begin position="114"/>
        <end position="133"/>
    </location>
</feature>
<evidence type="ECO:0000313" key="3">
    <source>
        <dbReference type="EMBL" id="BBP01878.1"/>
    </source>
</evidence>
<dbReference type="GO" id="GO:0016020">
    <property type="term" value="C:membrane"/>
    <property type="evidence" value="ECO:0007669"/>
    <property type="project" value="InterPro"/>
</dbReference>
<feature type="transmembrane region" description="Helical" evidence="2">
    <location>
        <begin position="88"/>
        <end position="107"/>
    </location>
</feature>
<dbReference type="InterPro" id="IPR003425">
    <property type="entry name" value="CCB3/YggT"/>
</dbReference>
<dbReference type="Pfam" id="PF02325">
    <property type="entry name" value="CCB3_YggT"/>
    <property type="match status" value="2"/>
</dbReference>
<keyword evidence="2" id="KW-1133">Transmembrane helix</keyword>
<dbReference type="EMBL" id="AP021881">
    <property type="protein sequence ID" value="BBP01878.1"/>
    <property type="molecule type" value="Genomic_DNA"/>
</dbReference>
<feature type="transmembrane region" description="Helical" evidence="2">
    <location>
        <begin position="166"/>
        <end position="187"/>
    </location>
</feature>
<name>A0A809S4H5_9PROT</name>
<protein>
    <submittedName>
        <fullName evidence="3">Membrane protein</fullName>
    </submittedName>
</protein>
<dbReference type="PANTHER" id="PTHR33219">
    <property type="entry name" value="YLMG HOMOLOG PROTEIN 2, CHLOROPLASTIC"/>
    <property type="match status" value="1"/>
</dbReference>
<gene>
    <name evidence="3" type="ORF">SFSGTM_25860</name>
</gene>
<dbReference type="Proteomes" id="UP000463939">
    <property type="component" value="Chromosome"/>
</dbReference>
<keyword evidence="2" id="KW-0812">Transmembrane</keyword>
<dbReference type="KEGG" id="sniv:SFSGTM_25860"/>
<keyword evidence="4" id="KW-1185">Reference proteome</keyword>
<accession>A0A809S4H5</accession>
<feature type="transmembrane region" description="Helical" evidence="2">
    <location>
        <begin position="60"/>
        <end position="82"/>
    </location>
</feature>
<feature type="transmembrane region" description="Helical" evidence="2">
    <location>
        <begin position="6"/>
        <end position="26"/>
    </location>
</feature>
<dbReference type="AlphaFoldDB" id="A0A809S4H5"/>
<evidence type="ECO:0000256" key="2">
    <source>
        <dbReference type="SAM" id="Phobius"/>
    </source>
</evidence>
<comment type="similarity">
    <text evidence="1">Belongs to the YggT family.</text>
</comment>
<reference evidence="4" key="1">
    <citation type="submission" date="2019-11" db="EMBL/GenBank/DDBJ databases">
        <title>Isolation and characterization of a novel species in the genus Sulfuriferula.</title>
        <authorList>
            <person name="Mochizuki J."/>
            <person name="Kojima H."/>
            <person name="Fukui M."/>
        </authorList>
    </citation>
    <scope>NUCLEOTIDE SEQUENCE [LARGE SCALE GENOMIC DNA]</scope>
    <source>
        <strain evidence="4">SGTM</strain>
    </source>
</reference>
<evidence type="ECO:0000313" key="4">
    <source>
        <dbReference type="Proteomes" id="UP000463939"/>
    </source>
</evidence>